<dbReference type="PANTHER" id="PTHR34857:SF2">
    <property type="entry name" value="SLL0384 PROTEIN"/>
    <property type="match status" value="1"/>
</dbReference>
<evidence type="ECO:0000313" key="8">
    <source>
        <dbReference type="Proteomes" id="UP000587586"/>
    </source>
</evidence>
<comment type="subcellular location">
    <subcellularLocation>
        <location evidence="1">Cell membrane</location>
        <topology evidence="1">Multi-pass membrane protein</topology>
    </subcellularLocation>
</comment>
<dbReference type="RefSeq" id="WP_183362379.1">
    <property type="nucleotide sequence ID" value="NZ_BLXZ01000007.1"/>
</dbReference>
<dbReference type="Pfam" id="PF02361">
    <property type="entry name" value="CbiQ"/>
    <property type="match status" value="1"/>
</dbReference>
<proteinExistence type="predicted"/>
<dbReference type="AlphaFoldDB" id="A0A6V8NB03"/>
<sequence>MASIDAALLDFQRLDRLAAGSSALHRLDPRAKVLVVLVFLVSVISFGRYQLSALLPFFVFPAVLIGCADLPAGYLARKVALVCPFALVVGIFNPLVDTEIMVHLGPVAISGGWLSCASILVRALLTVSAALILVATTGFPAICRALEQLGMPKVFAVQLLFLYRYLFVLAEEGGRAARARELRSFGNKGQGMASYSSLIGSLLLKTWQRAERIHMAMLARGFTGAFQVRQHYRFGRPEFLYLCSWSALFVLLRLFNPAELFGAFLTGLFS</sequence>
<name>A0A6V8NB03_9BACT</name>
<feature type="transmembrane region" description="Helical" evidence="6">
    <location>
        <begin position="79"/>
        <end position="96"/>
    </location>
</feature>
<accession>A0A6V8NB03</accession>
<evidence type="ECO:0000256" key="3">
    <source>
        <dbReference type="ARBA" id="ARBA00022692"/>
    </source>
</evidence>
<reference evidence="8" key="1">
    <citation type="submission" date="2020-06" db="EMBL/GenBank/DDBJ databases">
        <title>Draft genomic sequecing of Geomonas sp. Red745.</title>
        <authorList>
            <person name="Itoh H."/>
            <person name="Xu Z.X."/>
            <person name="Ushijima N."/>
            <person name="Masuda Y."/>
            <person name="Shiratori Y."/>
            <person name="Senoo K."/>
        </authorList>
    </citation>
    <scope>NUCLEOTIDE SEQUENCE [LARGE SCALE GENOMIC DNA]</scope>
    <source>
        <strain evidence="8">Red745</strain>
    </source>
</reference>
<evidence type="ECO:0000256" key="5">
    <source>
        <dbReference type="ARBA" id="ARBA00023136"/>
    </source>
</evidence>
<evidence type="ECO:0000256" key="1">
    <source>
        <dbReference type="ARBA" id="ARBA00004651"/>
    </source>
</evidence>
<protein>
    <submittedName>
        <fullName evidence="7">Cobalt ECF transporter T component CbiQ</fullName>
    </submittedName>
</protein>
<evidence type="ECO:0000313" key="7">
    <source>
        <dbReference type="EMBL" id="GFO69795.1"/>
    </source>
</evidence>
<keyword evidence="4 6" id="KW-1133">Transmembrane helix</keyword>
<dbReference type="InterPro" id="IPR012809">
    <property type="entry name" value="ECF_CbiQ"/>
</dbReference>
<dbReference type="Proteomes" id="UP000587586">
    <property type="component" value="Unassembled WGS sequence"/>
</dbReference>
<evidence type="ECO:0000256" key="2">
    <source>
        <dbReference type="ARBA" id="ARBA00022475"/>
    </source>
</evidence>
<gene>
    <name evidence="7" type="primary">nikQ</name>
    <name evidence="7" type="ORF">GMLC_33740</name>
</gene>
<dbReference type="PANTHER" id="PTHR34857">
    <property type="entry name" value="SLL0384 PROTEIN"/>
    <property type="match status" value="1"/>
</dbReference>
<evidence type="ECO:0000256" key="4">
    <source>
        <dbReference type="ARBA" id="ARBA00022989"/>
    </source>
</evidence>
<feature type="transmembrane region" description="Helical" evidence="6">
    <location>
        <begin position="119"/>
        <end position="142"/>
    </location>
</feature>
<dbReference type="InterPro" id="IPR051611">
    <property type="entry name" value="ECF_transporter_component"/>
</dbReference>
<dbReference type="EMBL" id="BLXZ01000007">
    <property type="protein sequence ID" value="GFO69795.1"/>
    <property type="molecule type" value="Genomic_DNA"/>
</dbReference>
<feature type="transmembrane region" description="Helical" evidence="6">
    <location>
        <begin position="31"/>
        <end position="47"/>
    </location>
</feature>
<keyword evidence="8" id="KW-1185">Reference proteome</keyword>
<dbReference type="GO" id="GO:0006824">
    <property type="term" value="P:cobalt ion transport"/>
    <property type="evidence" value="ECO:0007669"/>
    <property type="project" value="InterPro"/>
</dbReference>
<dbReference type="GO" id="GO:0043190">
    <property type="term" value="C:ATP-binding cassette (ABC) transporter complex"/>
    <property type="evidence" value="ECO:0007669"/>
    <property type="project" value="InterPro"/>
</dbReference>
<comment type="caution">
    <text evidence="7">The sequence shown here is derived from an EMBL/GenBank/DDBJ whole genome shotgun (WGS) entry which is preliminary data.</text>
</comment>
<evidence type="ECO:0000256" key="6">
    <source>
        <dbReference type="SAM" id="Phobius"/>
    </source>
</evidence>
<dbReference type="CDD" id="cd16914">
    <property type="entry name" value="EcfT"/>
    <property type="match status" value="1"/>
</dbReference>
<feature type="transmembrane region" description="Helical" evidence="6">
    <location>
        <begin position="239"/>
        <end position="255"/>
    </location>
</feature>
<organism evidence="7 8">
    <name type="scientific">Geomonas limicola</name>
    <dbReference type="NCBI Taxonomy" id="2740186"/>
    <lineage>
        <taxon>Bacteria</taxon>
        <taxon>Pseudomonadati</taxon>
        <taxon>Thermodesulfobacteriota</taxon>
        <taxon>Desulfuromonadia</taxon>
        <taxon>Geobacterales</taxon>
        <taxon>Geobacteraceae</taxon>
        <taxon>Geomonas</taxon>
    </lineage>
</organism>
<dbReference type="InterPro" id="IPR003339">
    <property type="entry name" value="ABC/ECF_trnsptr_transmembrane"/>
</dbReference>
<dbReference type="NCBIfam" id="TIGR02454">
    <property type="entry name" value="ECF_T_CbiQ"/>
    <property type="match status" value="1"/>
</dbReference>
<keyword evidence="3 6" id="KW-0812">Transmembrane</keyword>
<keyword evidence="2" id="KW-1003">Cell membrane</keyword>
<keyword evidence="5 6" id="KW-0472">Membrane</keyword>
<feature type="transmembrane region" description="Helical" evidence="6">
    <location>
        <begin position="53"/>
        <end position="72"/>
    </location>
</feature>